<dbReference type="Pfam" id="PF14278">
    <property type="entry name" value="TetR_C_8"/>
    <property type="match status" value="1"/>
</dbReference>
<dbReference type="STRING" id="1423807.FD16_GL000711"/>
<dbReference type="SUPFAM" id="SSF46689">
    <property type="entry name" value="Homeodomain-like"/>
    <property type="match status" value="1"/>
</dbReference>
<dbReference type="EMBL" id="AZGF01000019">
    <property type="protein sequence ID" value="KRM11412.1"/>
    <property type="molecule type" value="Genomic_DNA"/>
</dbReference>
<feature type="domain" description="HTH tetR-type" evidence="3">
    <location>
        <begin position="9"/>
        <end position="69"/>
    </location>
</feature>
<evidence type="ECO:0000256" key="1">
    <source>
        <dbReference type="ARBA" id="ARBA00023125"/>
    </source>
</evidence>
<dbReference type="InterPro" id="IPR009057">
    <property type="entry name" value="Homeodomain-like_sf"/>
</dbReference>
<sequence length="185" mass="21778">MDMMPQRSDLSRQSLKEAFARLLLVKSIDQINVREIVNEAQIARSTFYRNFDDKADFLEWLQNDLVAETSGRFIGRWNHEPDFTDFYQYASKNRNFMRAFLTDQRWPQFVDSLQNQALKHYQELLKGAQHEVPDNFLAAFLVGGHVNMFLQWLKSEHPLAPAQMAQYHRRLGENGVLQSLHLFSK</sequence>
<dbReference type="PANTHER" id="PTHR43479:SF11">
    <property type="entry name" value="ACREF_ENVCD OPERON REPRESSOR-RELATED"/>
    <property type="match status" value="1"/>
</dbReference>
<name>A0A0R1W646_9LACO</name>
<evidence type="ECO:0000313" key="4">
    <source>
        <dbReference type="EMBL" id="KRM11412.1"/>
    </source>
</evidence>
<keyword evidence="5" id="KW-1185">Reference proteome</keyword>
<organism evidence="4 5">
    <name type="scientific">Paucilactobacillus suebicus DSM 5007 = KCTC 3549</name>
    <dbReference type="NCBI Taxonomy" id="1423807"/>
    <lineage>
        <taxon>Bacteria</taxon>
        <taxon>Bacillati</taxon>
        <taxon>Bacillota</taxon>
        <taxon>Bacilli</taxon>
        <taxon>Lactobacillales</taxon>
        <taxon>Lactobacillaceae</taxon>
        <taxon>Paucilactobacillus</taxon>
    </lineage>
</organism>
<dbReference type="Proteomes" id="UP000051820">
    <property type="component" value="Unassembled WGS sequence"/>
</dbReference>
<dbReference type="PROSITE" id="PS50977">
    <property type="entry name" value="HTH_TETR_2"/>
    <property type="match status" value="1"/>
</dbReference>
<dbReference type="eggNOG" id="COG1309">
    <property type="taxonomic scope" value="Bacteria"/>
</dbReference>
<proteinExistence type="predicted"/>
<dbReference type="Pfam" id="PF00440">
    <property type="entry name" value="TetR_N"/>
    <property type="match status" value="1"/>
</dbReference>
<dbReference type="InterPro" id="IPR001647">
    <property type="entry name" value="HTH_TetR"/>
</dbReference>
<keyword evidence="1 2" id="KW-0238">DNA-binding</keyword>
<gene>
    <name evidence="4" type="ORF">FD16_GL000711</name>
</gene>
<dbReference type="PANTHER" id="PTHR43479">
    <property type="entry name" value="ACREF/ENVCD OPERON REPRESSOR-RELATED"/>
    <property type="match status" value="1"/>
</dbReference>
<dbReference type="InterPro" id="IPR050624">
    <property type="entry name" value="HTH-type_Tx_Regulator"/>
</dbReference>
<comment type="caution">
    <text evidence="4">The sequence shown here is derived from an EMBL/GenBank/DDBJ whole genome shotgun (WGS) entry which is preliminary data.</text>
</comment>
<dbReference type="InterPro" id="IPR039532">
    <property type="entry name" value="TetR_C_Firmicutes"/>
</dbReference>
<reference evidence="4 5" key="1">
    <citation type="journal article" date="2015" name="Genome Announc.">
        <title>Expanding the biotechnology potential of lactobacilli through comparative genomics of 213 strains and associated genera.</title>
        <authorList>
            <person name="Sun Z."/>
            <person name="Harris H.M."/>
            <person name="McCann A."/>
            <person name="Guo C."/>
            <person name="Argimon S."/>
            <person name="Zhang W."/>
            <person name="Yang X."/>
            <person name="Jeffery I.B."/>
            <person name="Cooney J.C."/>
            <person name="Kagawa T.F."/>
            <person name="Liu W."/>
            <person name="Song Y."/>
            <person name="Salvetti E."/>
            <person name="Wrobel A."/>
            <person name="Rasinkangas P."/>
            <person name="Parkhill J."/>
            <person name="Rea M.C."/>
            <person name="O'Sullivan O."/>
            <person name="Ritari J."/>
            <person name="Douillard F.P."/>
            <person name="Paul Ross R."/>
            <person name="Yang R."/>
            <person name="Briner A.E."/>
            <person name="Felis G.E."/>
            <person name="de Vos W.M."/>
            <person name="Barrangou R."/>
            <person name="Klaenhammer T.R."/>
            <person name="Caufield P.W."/>
            <person name="Cui Y."/>
            <person name="Zhang H."/>
            <person name="O'Toole P.W."/>
        </authorList>
    </citation>
    <scope>NUCLEOTIDE SEQUENCE [LARGE SCALE GENOMIC DNA]</scope>
    <source>
        <strain evidence="4 5">DSM 5007</strain>
    </source>
</reference>
<dbReference type="Gene3D" id="1.10.357.10">
    <property type="entry name" value="Tetracycline Repressor, domain 2"/>
    <property type="match status" value="1"/>
</dbReference>
<evidence type="ECO:0000313" key="5">
    <source>
        <dbReference type="Proteomes" id="UP000051820"/>
    </source>
</evidence>
<feature type="DNA-binding region" description="H-T-H motif" evidence="2">
    <location>
        <begin position="32"/>
        <end position="51"/>
    </location>
</feature>
<evidence type="ECO:0000259" key="3">
    <source>
        <dbReference type="PROSITE" id="PS50977"/>
    </source>
</evidence>
<accession>A0A0R1W646</accession>
<protein>
    <submittedName>
        <fullName evidence="4">TetR family transcriptional regulator</fullName>
    </submittedName>
</protein>
<dbReference type="PATRIC" id="fig|1423807.3.peg.720"/>
<dbReference type="OrthoDB" id="9810250at2"/>
<dbReference type="AlphaFoldDB" id="A0A0R1W646"/>
<evidence type="ECO:0000256" key="2">
    <source>
        <dbReference type="PROSITE-ProRule" id="PRU00335"/>
    </source>
</evidence>
<dbReference type="GO" id="GO:0003677">
    <property type="term" value="F:DNA binding"/>
    <property type="evidence" value="ECO:0007669"/>
    <property type="project" value="UniProtKB-UniRule"/>
</dbReference>